<dbReference type="PROSITE" id="PS50108">
    <property type="entry name" value="CRIB"/>
    <property type="match status" value="1"/>
</dbReference>
<sequence>VGYFNPLGSFELRGLALKEGESRRALRQLLVLFHSFMGKFVVLPFSLGCVSQSSVAVGENRQRRAQADAPPATPAGGEPGRTRSSFMLRPPPRPNISAGFQKLIRSFKSLPQLFAVYDEEEEEEEEVVMEIGFPTDVQHVAHVGWDGFHGVSAMNWVKGPEFLPLPSLSMRQLEVVAMATQTGFPPPHGPLGLDHMQ</sequence>
<evidence type="ECO:0000259" key="2">
    <source>
        <dbReference type="PROSITE" id="PS50108"/>
    </source>
</evidence>
<feature type="region of interest" description="Disordered" evidence="1">
    <location>
        <begin position="61"/>
        <end position="90"/>
    </location>
</feature>
<dbReference type="AlphaFoldDB" id="A0A9E7F961"/>
<feature type="non-terminal residue" evidence="3">
    <location>
        <position position="1"/>
    </location>
</feature>
<dbReference type="PANTHER" id="PTHR46931:SF14">
    <property type="entry name" value="CRIB DOMAIN-CONTAINING PROTEIN RIC2"/>
    <property type="match status" value="1"/>
</dbReference>
<dbReference type="Proteomes" id="UP001055439">
    <property type="component" value="Chromosome 2"/>
</dbReference>
<evidence type="ECO:0000313" key="3">
    <source>
        <dbReference type="EMBL" id="URD91223.1"/>
    </source>
</evidence>
<dbReference type="CDD" id="cd00132">
    <property type="entry name" value="CRIB"/>
    <property type="match status" value="1"/>
</dbReference>
<gene>
    <name evidence="3" type="ORF">MUK42_26623</name>
</gene>
<evidence type="ECO:0000313" key="4">
    <source>
        <dbReference type="Proteomes" id="UP001055439"/>
    </source>
</evidence>
<dbReference type="Gene3D" id="3.90.810.10">
    <property type="entry name" value="CRIB domain"/>
    <property type="match status" value="1"/>
</dbReference>
<dbReference type="InterPro" id="IPR000095">
    <property type="entry name" value="CRIB_dom"/>
</dbReference>
<dbReference type="OrthoDB" id="678664at2759"/>
<proteinExistence type="predicted"/>
<dbReference type="Pfam" id="PF00786">
    <property type="entry name" value="PBD"/>
    <property type="match status" value="1"/>
</dbReference>
<feature type="compositionally biased region" description="Low complexity" evidence="1">
    <location>
        <begin position="67"/>
        <end position="76"/>
    </location>
</feature>
<name>A0A9E7F961_9LILI</name>
<evidence type="ECO:0000256" key="1">
    <source>
        <dbReference type="SAM" id="MobiDB-lite"/>
    </source>
</evidence>
<organism evidence="3 4">
    <name type="scientific">Musa troglodytarum</name>
    <name type="common">fe'i banana</name>
    <dbReference type="NCBI Taxonomy" id="320322"/>
    <lineage>
        <taxon>Eukaryota</taxon>
        <taxon>Viridiplantae</taxon>
        <taxon>Streptophyta</taxon>
        <taxon>Embryophyta</taxon>
        <taxon>Tracheophyta</taxon>
        <taxon>Spermatophyta</taxon>
        <taxon>Magnoliopsida</taxon>
        <taxon>Liliopsida</taxon>
        <taxon>Zingiberales</taxon>
        <taxon>Musaceae</taxon>
        <taxon>Musa</taxon>
    </lineage>
</organism>
<feature type="domain" description="CRIB" evidence="2">
    <location>
        <begin position="131"/>
        <end position="144"/>
    </location>
</feature>
<protein>
    <submittedName>
        <fullName evidence="3">Rop-interactive crib motif-containing protein 4</fullName>
    </submittedName>
</protein>
<dbReference type="PANTHER" id="PTHR46931">
    <property type="entry name" value="CRIB DOMAIN-CONTAINING PROTEIN RIC2"/>
    <property type="match status" value="1"/>
</dbReference>
<dbReference type="SMART" id="SM00285">
    <property type="entry name" value="PBD"/>
    <property type="match status" value="1"/>
</dbReference>
<reference evidence="3" key="1">
    <citation type="submission" date="2022-05" db="EMBL/GenBank/DDBJ databases">
        <title>The Musa troglodytarum L. genome provides insights into the mechanism of non-climacteric behaviour and enrichment of carotenoids.</title>
        <authorList>
            <person name="Wang J."/>
        </authorList>
    </citation>
    <scope>NUCLEOTIDE SEQUENCE</scope>
    <source>
        <tissue evidence="3">Leaf</tissue>
    </source>
</reference>
<dbReference type="InterPro" id="IPR044509">
    <property type="entry name" value="RIC2/4"/>
</dbReference>
<dbReference type="EMBL" id="CP097504">
    <property type="protein sequence ID" value="URD91223.1"/>
    <property type="molecule type" value="Genomic_DNA"/>
</dbReference>
<dbReference type="InterPro" id="IPR036936">
    <property type="entry name" value="CRIB_dom_sf"/>
</dbReference>
<accession>A0A9E7F961</accession>
<keyword evidence="4" id="KW-1185">Reference proteome</keyword>